<accession>A0A520XBN3</accession>
<dbReference type="EMBL" id="SHMQ01000017">
    <property type="protein sequence ID" value="RZV38512.1"/>
    <property type="molecule type" value="Genomic_DNA"/>
</dbReference>
<dbReference type="SUPFAM" id="SSF51905">
    <property type="entry name" value="FAD/NAD(P)-binding domain"/>
    <property type="match status" value="1"/>
</dbReference>
<dbReference type="Pfam" id="PF07992">
    <property type="entry name" value="Pyr_redox_2"/>
    <property type="match status" value="1"/>
</dbReference>
<dbReference type="PANTHER" id="PTHR43755">
    <property type="match status" value="1"/>
</dbReference>
<dbReference type="InterPro" id="IPR023753">
    <property type="entry name" value="FAD/NAD-binding_dom"/>
</dbReference>
<organism evidence="2 3">
    <name type="scientific">Candidatus Acidulodesulfobacterium acidiphilum</name>
    <dbReference type="NCBI Taxonomy" id="2597224"/>
    <lineage>
        <taxon>Bacteria</taxon>
        <taxon>Deltaproteobacteria</taxon>
        <taxon>Candidatus Acidulodesulfobacterales</taxon>
        <taxon>Candidatus Acidulodesulfobacterium</taxon>
    </lineage>
</organism>
<name>A0A520XBN3_9DELT</name>
<reference evidence="2 3" key="1">
    <citation type="submission" date="2019-01" db="EMBL/GenBank/DDBJ databases">
        <title>Insights into ecological role of a new deltaproteobacterial order Candidatus Sinidesulfobacterales (Sva0485) by metagenomics and metatranscriptomics.</title>
        <authorList>
            <person name="Tan S."/>
            <person name="Liu J."/>
            <person name="Fang Y."/>
            <person name="Hedlund B."/>
            <person name="Lian Z.-H."/>
            <person name="Huang L.-Y."/>
            <person name="Li J.-T."/>
            <person name="Huang L.-N."/>
            <person name="Li W.-J."/>
            <person name="Jiang H.-C."/>
            <person name="Dong H.-L."/>
            <person name="Shu W.-S."/>
        </authorList>
    </citation>
    <scope>NUCLEOTIDE SEQUENCE [LARGE SCALE GENOMIC DNA]</scope>
    <source>
        <strain evidence="2">AP4</strain>
    </source>
</reference>
<dbReference type="Gene3D" id="3.50.50.100">
    <property type="match status" value="1"/>
</dbReference>
<dbReference type="AlphaFoldDB" id="A0A520XBN3"/>
<dbReference type="InterPro" id="IPR052541">
    <property type="entry name" value="SQRD"/>
</dbReference>
<dbReference type="InterPro" id="IPR036188">
    <property type="entry name" value="FAD/NAD-bd_sf"/>
</dbReference>
<dbReference type="Proteomes" id="UP000322454">
    <property type="component" value="Unassembled WGS sequence"/>
</dbReference>
<sequence length="479" mass="52927">MARIVVLGSGFAGNTAALNLKKALGRKHEVVVISPRKHFSYIPSWIWVGVGSMKPEKTQFDLTPVYEKFDIEFKNGAAEEIHPDDVDRYVVVKYNDGKTEQVKYDYLINATGPKLNFAATPGLGPDEGYSDSVCSLPHAVKTRDNFLKAVEKMKKGKRQKFVVGTGHGTATCQGAAFEYIHNLEFEIAKRGLRNMADITWISNEPTLGDFGVGGVVVRRNGNFISGKLFAESTFREKGIKWVDRAHVRNVKEGSLDYVNIEGKEGSLDFDFAMLIPPFAGISISYIDKDGSDIKSQMCVPSGFMKVDADYTSGAKPFEEWKNSDWPKKYNNSLYKNIFAAGIAFAPPHPISKAFKAPDGTLIAPSPPRTGMASGIIGHTVALSIIDMIKNGAAEPTYSASMAEFGAICITSMGKSMTGGSAALLTMYPVIPNYDKYKFGRNLNYTFGDIGLAGHWVKYMLHYLFIWKMKGKFLWQYIPD</sequence>
<comment type="caution">
    <text evidence="2">The sequence shown here is derived from an EMBL/GenBank/DDBJ whole genome shotgun (WGS) entry which is preliminary data.</text>
</comment>
<evidence type="ECO:0000259" key="1">
    <source>
        <dbReference type="Pfam" id="PF07992"/>
    </source>
</evidence>
<dbReference type="GO" id="GO:0016491">
    <property type="term" value="F:oxidoreductase activity"/>
    <property type="evidence" value="ECO:0007669"/>
    <property type="project" value="InterPro"/>
</dbReference>
<proteinExistence type="predicted"/>
<gene>
    <name evidence="2" type="ORF">EVJ48_06710</name>
</gene>
<evidence type="ECO:0000313" key="2">
    <source>
        <dbReference type="EMBL" id="RZV38512.1"/>
    </source>
</evidence>
<protein>
    <submittedName>
        <fullName evidence="2">NAD(P)/FAD-dependent oxidoreductase</fullName>
    </submittedName>
</protein>
<dbReference type="PANTHER" id="PTHR43755:SF1">
    <property type="entry name" value="FAD-DEPENDENT PYRIDINE NUCLEOTIDE-DISULPHIDE OXIDOREDUCTASE"/>
    <property type="match status" value="1"/>
</dbReference>
<feature type="domain" description="FAD/NAD(P)-binding" evidence="1">
    <location>
        <begin position="3"/>
        <end position="166"/>
    </location>
</feature>
<evidence type="ECO:0000313" key="3">
    <source>
        <dbReference type="Proteomes" id="UP000322454"/>
    </source>
</evidence>